<evidence type="ECO:0000313" key="1">
    <source>
        <dbReference type="EMBL" id="KAK9708143.1"/>
    </source>
</evidence>
<gene>
    <name evidence="1" type="ORF">QE152_g27391</name>
</gene>
<reference evidence="1 2" key="1">
    <citation type="journal article" date="2024" name="BMC Genomics">
        <title>De novo assembly and annotation of Popillia japonica's genome with initial clues to its potential as an invasive pest.</title>
        <authorList>
            <person name="Cucini C."/>
            <person name="Boschi S."/>
            <person name="Funari R."/>
            <person name="Cardaioli E."/>
            <person name="Iannotti N."/>
            <person name="Marturano G."/>
            <person name="Paoli F."/>
            <person name="Bruttini M."/>
            <person name="Carapelli A."/>
            <person name="Frati F."/>
            <person name="Nardi F."/>
        </authorList>
    </citation>
    <scope>NUCLEOTIDE SEQUENCE [LARGE SCALE GENOMIC DNA]</scope>
    <source>
        <strain evidence="1">DMR45628</strain>
    </source>
</reference>
<keyword evidence="2" id="KW-1185">Reference proteome</keyword>
<dbReference type="PANTHER" id="PTHR47510">
    <property type="entry name" value="REVERSE TRANSCRIPTASE DOMAIN-CONTAINING PROTEIN"/>
    <property type="match status" value="1"/>
</dbReference>
<dbReference type="Proteomes" id="UP001458880">
    <property type="component" value="Unassembled WGS sequence"/>
</dbReference>
<sequence>MCGMFGNALNAFINNSDVLLHFPDEPTHTPANGTTPSVVDLVLAKNVRDVGDITVRVMSSDHVALEFQLGEGPVKTAKRRVMDYSRANWMLFRQMLNQRAVNNRLESAEDLESAVTTLTEDIVRAAKRSIPLKIVDPYKFSEMPADIRVQIAERNKKRRMYQRTRDPNHLAEMKSLSAEIKSKVAQHRNEVYASRLGEINVRDGSIWRLNKHLRRPHEGVNAVQRPDGTYVIQREEVAEMMADTFRRYHEMPMPPSDDETYNMVQSTVSGFLLQNPIHPINALGLLTTPKRVREIISRTPSTKAPGPDNIQNLLLKNVPRKTLVQLTVIINGIL</sequence>
<name>A0AAW1JWD0_POPJA</name>
<accession>A0AAW1JWD0</accession>
<comment type="caution">
    <text evidence="1">The sequence shown here is derived from an EMBL/GenBank/DDBJ whole genome shotgun (WGS) entry which is preliminary data.</text>
</comment>
<protein>
    <submittedName>
        <fullName evidence="1">Uncharacterized protein</fullName>
    </submittedName>
</protein>
<dbReference type="AlphaFoldDB" id="A0AAW1JWD0"/>
<organism evidence="1 2">
    <name type="scientific">Popillia japonica</name>
    <name type="common">Japanese beetle</name>
    <dbReference type="NCBI Taxonomy" id="7064"/>
    <lineage>
        <taxon>Eukaryota</taxon>
        <taxon>Metazoa</taxon>
        <taxon>Ecdysozoa</taxon>
        <taxon>Arthropoda</taxon>
        <taxon>Hexapoda</taxon>
        <taxon>Insecta</taxon>
        <taxon>Pterygota</taxon>
        <taxon>Neoptera</taxon>
        <taxon>Endopterygota</taxon>
        <taxon>Coleoptera</taxon>
        <taxon>Polyphaga</taxon>
        <taxon>Scarabaeiformia</taxon>
        <taxon>Scarabaeidae</taxon>
        <taxon>Rutelinae</taxon>
        <taxon>Popillia</taxon>
    </lineage>
</organism>
<dbReference type="EMBL" id="JASPKY010000335">
    <property type="protein sequence ID" value="KAK9708143.1"/>
    <property type="molecule type" value="Genomic_DNA"/>
</dbReference>
<evidence type="ECO:0000313" key="2">
    <source>
        <dbReference type="Proteomes" id="UP001458880"/>
    </source>
</evidence>
<proteinExistence type="predicted"/>
<dbReference type="PANTHER" id="PTHR47510:SF3">
    <property type="entry name" value="ENDO_EXONUCLEASE_PHOSPHATASE DOMAIN-CONTAINING PROTEIN"/>
    <property type="match status" value="1"/>
</dbReference>